<dbReference type="AlphaFoldDB" id="A0A839TG73"/>
<dbReference type="Pfam" id="PF03442">
    <property type="entry name" value="CBM_X2"/>
    <property type="match status" value="1"/>
</dbReference>
<dbReference type="InterPro" id="IPR014756">
    <property type="entry name" value="Ig_E-set"/>
</dbReference>
<keyword evidence="3" id="KW-0119">Carbohydrate metabolism</keyword>
<protein>
    <recommendedName>
        <fullName evidence="5">Carbohydrate binding X2 domain-containing protein</fullName>
    </recommendedName>
</protein>
<organism evidence="6 7">
    <name type="scientific">Paenibacillus rhizosphaerae</name>
    <dbReference type="NCBI Taxonomy" id="297318"/>
    <lineage>
        <taxon>Bacteria</taxon>
        <taxon>Bacillati</taxon>
        <taxon>Bacillota</taxon>
        <taxon>Bacilli</taxon>
        <taxon>Bacillales</taxon>
        <taxon>Paenibacillaceae</taxon>
        <taxon>Paenibacillus</taxon>
    </lineage>
</organism>
<keyword evidence="4" id="KW-0624">Polysaccharide degradation</keyword>
<dbReference type="InterPro" id="IPR005102">
    <property type="entry name" value="Carbo-bd_X2"/>
</dbReference>
<evidence type="ECO:0000259" key="5">
    <source>
        <dbReference type="Pfam" id="PF03442"/>
    </source>
</evidence>
<dbReference type="InterPro" id="IPR013783">
    <property type="entry name" value="Ig-like_fold"/>
</dbReference>
<dbReference type="RefSeq" id="WP_183577546.1">
    <property type="nucleotide sequence ID" value="NZ_JACHXJ010000001.1"/>
</dbReference>
<comment type="caution">
    <text evidence="6">The sequence shown here is derived from an EMBL/GenBank/DDBJ whole genome shotgun (WGS) entry which is preliminary data.</text>
</comment>
<name>A0A839TG73_9BACL</name>
<evidence type="ECO:0000313" key="7">
    <source>
        <dbReference type="Proteomes" id="UP000517523"/>
    </source>
</evidence>
<feature type="domain" description="Carbohydrate binding X2" evidence="5">
    <location>
        <begin position="78"/>
        <end position="147"/>
    </location>
</feature>
<dbReference type="SUPFAM" id="SSF81296">
    <property type="entry name" value="E set domains"/>
    <property type="match status" value="1"/>
</dbReference>
<keyword evidence="1" id="KW-0732">Signal</keyword>
<evidence type="ECO:0000256" key="4">
    <source>
        <dbReference type="ARBA" id="ARBA00023326"/>
    </source>
</evidence>
<reference evidence="6 7" key="1">
    <citation type="submission" date="2020-08" db="EMBL/GenBank/DDBJ databases">
        <title>Genomic Encyclopedia of Type Strains, Phase III (KMG-III): the genomes of soil and plant-associated and newly described type strains.</title>
        <authorList>
            <person name="Whitman W."/>
        </authorList>
    </citation>
    <scope>NUCLEOTIDE SEQUENCE [LARGE SCALE GENOMIC DNA]</scope>
    <source>
        <strain evidence="6 7">CECT 5831</strain>
    </source>
</reference>
<dbReference type="EMBL" id="JACHXJ010000001">
    <property type="protein sequence ID" value="MBB3125622.1"/>
    <property type="molecule type" value="Genomic_DNA"/>
</dbReference>
<sequence>MDRTWHWGRSRTNISVGTLAELVPVDTTAGGLQLNRNAEALSRIPELKGIPFGEMGLQASGLPPAQSAVSAATAAYVRGDEQAEIQMSLNGNRLVLVQDESGKLRKGTDYMLERPTLVMQKAYLAQLPNGPQPLRLTFSAGNDAFVTLDVRPQP</sequence>
<dbReference type="Proteomes" id="UP000517523">
    <property type="component" value="Unassembled WGS sequence"/>
</dbReference>
<keyword evidence="2" id="KW-0136">Cellulose degradation</keyword>
<dbReference type="Gene3D" id="2.60.40.10">
    <property type="entry name" value="Immunoglobulins"/>
    <property type="match status" value="1"/>
</dbReference>
<evidence type="ECO:0000256" key="1">
    <source>
        <dbReference type="ARBA" id="ARBA00022729"/>
    </source>
</evidence>
<accession>A0A839TG73</accession>
<evidence type="ECO:0000256" key="2">
    <source>
        <dbReference type="ARBA" id="ARBA00023001"/>
    </source>
</evidence>
<proteinExistence type="predicted"/>
<dbReference type="GO" id="GO:0030245">
    <property type="term" value="P:cellulose catabolic process"/>
    <property type="evidence" value="ECO:0007669"/>
    <property type="project" value="UniProtKB-KW"/>
</dbReference>
<gene>
    <name evidence="6" type="ORF">FHS19_000276</name>
</gene>
<evidence type="ECO:0000313" key="6">
    <source>
        <dbReference type="EMBL" id="MBB3125622.1"/>
    </source>
</evidence>
<evidence type="ECO:0000256" key="3">
    <source>
        <dbReference type="ARBA" id="ARBA00023277"/>
    </source>
</evidence>